<gene>
    <name evidence="4" type="ORF">Tco_1005660</name>
</gene>
<sequence>MANLRYSDKHNMVAFLKKPTESVGFTEIVDFIKGTSLRYALTHNPTIYDSLVKQFWQTATVRSLANGIQELVASIDNKEYTIIEASVRNKLQLADATGISNLSDAEIYEGLATLGSKSGGWDQFGSPIATALICLSRNKRGYAGELVPLLPAMLAGAAEDQGEGSANPAKPNPTSVDPVLSTSQIPIPSTTEPPHSSPLRYIDRHESLLRSHEAPLHEGHTSGNVEDSLQLKELMVLVPKLVTRIDNLEKELHYTKNTYGKAVLTLVERESIKEADFVTPTKDSASREAQEEEISLTILEAAQTSTGLDAEAEVNTGSEDFNPDSIEKRLILPKEQISTNSTGKSGFAEAIRLKALQDEEAARQVHFDALLAKRISEEQELSKQQKKRKPKIQEAAGAKNLSKERKKIIEKVPVIEESDTELVIVKEKEIEKPVKKRGKIKKQKARKGIHVDKTAQDETEEEREAFMKDKVTSASSESEIGIDAIPTAIKPHTILKDFSRDDLTELYKLVIKKLGANRPEEMYDRVLWGDLKTMFDPPLSDDVIWDRKYPLSKDACQVMLKMKLLDGTMDEAAIKSRFGGNEESKKMQKNVLKHQFENFTTASNESLDKAYDSQIALIMRNKRDIDQVDIDDLYNNLRVYEDEIKSTNEVTTASRNFGVNTVGGSSSSNQVSSTPGADEVIDQDDLEELDIRQQVAMLTVRVQRFVKKTGRNLDFKGKQPVTFDKSKVECYNCQRKGHFAKECKSGRNQGKRSNDDNGRRNATSNEPSSQALVAQDGLGGYD</sequence>
<feature type="region of interest" description="Disordered" evidence="2">
    <location>
        <begin position="743"/>
        <end position="782"/>
    </location>
</feature>
<evidence type="ECO:0000256" key="1">
    <source>
        <dbReference type="PROSITE-ProRule" id="PRU00047"/>
    </source>
</evidence>
<evidence type="ECO:0000313" key="4">
    <source>
        <dbReference type="EMBL" id="GJT62127.1"/>
    </source>
</evidence>
<dbReference type="EMBL" id="BQNB010017348">
    <property type="protein sequence ID" value="GJT62127.1"/>
    <property type="molecule type" value="Genomic_DNA"/>
</dbReference>
<feature type="compositionally biased region" description="Polar residues" evidence="2">
    <location>
        <begin position="172"/>
        <end position="194"/>
    </location>
</feature>
<keyword evidence="5" id="KW-1185">Reference proteome</keyword>
<keyword evidence="1" id="KW-0863">Zinc-finger</keyword>
<dbReference type="Pfam" id="PF00098">
    <property type="entry name" value="zf-CCHC"/>
    <property type="match status" value="1"/>
</dbReference>
<feature type="region of interest" description="Disordered" evidence="2">
    <location>
        <begin position="441"/>
        <end position="463"/>
    </location>
</feature>
<feature type="region of interest" description="Disordered" evidence="2">
    <location>
        <begin position="380"/>
        <end position="400"/>
    </location>
</feature>
<feature type="compositionally biased region" description="Polar residues" evidence="2">
    <location>
        <begin position="760"/>
        <end position="772"/>
    </location>
</feature>
<comment type="caution">
    <text evidence="4">The sequence shown here is derived from an EMBL/GenBank/DDBJ whole genome shotgun (WGS) entry which is preliminary data.</text>
</comment>
<evidence type="ECO:0000313" key="5">
    <source>
        <dbReference type="Proteomes" id="UP001151760"/>
    </source>
</evidence>
<dbReference type="SMART" id="SM00343">
    <property type="entry name" value="ZnF_C2HC"/>
    <property type="match status" value="1"/>
</dbReference>
<feature type="region of interest" description="Disordered" evidence="2">
    <location>
        <begin position="160"/>
        <end position="199"/>
    </location>
</feature>
<protein>
    <submittedName>
        <fullName evidence="4">Ribonuclease H-like domain-containing protein</fullName>
    </submittedName>
</protein>
<evidence type="ECO:0000259" key="3">
    <source>
        <dbReference type="PROSITE" id="PS50158"/>
    </source>
</evidence>
<reference evidence="4" key="2">
    <citation type="submission" date="2022-01" db="EMBL/GenBank/DDBJ databases">
        <authorList>
            <person name="Yamashiro T."/>
            <person name="Shiraishi A."/>
            <person name="Satake H."/>
            <person name="Nakayama K."/>
        </authorList>
    </citation>
    <scope>NUCLEOTIDE SEQUENCE</scope>
</reference>
<reference evidence="4" key="1">
    <citation type="journal article" date="2022" name="Int. J. Mol. Sci.">
        <title>Draft Genome of Tanacetum Coccineum: Genomic Comparison of Closely Related Tanacetum-Family Plants.</title>
        <authorList>
            <person name="Yamashiro T."/>
            <person name="Shiraishi A."/>
            <person name="Nakayama K."/>
            <person name="Satake H."/>
        </authorList>
    </citation>
    <scope>NUCLEOTIDE SEQUENCE</scope>
</reference>
<proteinExistence type="predicted"/>
<dbReference type="InterPro" id="IPR036875">
    <property type="entry name" value="Znf_CCHC_sf"/>
</dbReference>
<name>A0ABQ5FH90_9ASTR</name>
<keyword evidence="1" id="KW-0862">Zinc</keyword>
<dbReference type="Gene3D" id="4.10.60.10">
    <property type="entry name" value="Zinc finger, CCHC-type"/>
    <property type="match status" value="1"/>
</dbReference>
<accession>A0ABQ5FH90</accession>
<organism evidence="4 5">
    <name type="scientific">Tanacetum coccineum</name>
    <dbReference type="NCBI Taxonomy" id="301880"/>
    <lineage>
        <taxon>Eukaryota</taxon>
        <taxon>Viridiplantae</taxon>
        <taxon>Streptophyta</taxon>
        <taxon>Embryophyta</taxon>
        <taxon>Tracheophyta</taxon>
        <taxon>Spermatophyta</taxon>
        <taxon>Magnoliopsida</taxon>
        <taxon>eudicotyledons</taxon>
        <taxon>Gunneridae</taxon>
        <taxon>Pentapetalae</taxon>
        <taxon>asterids</taxon>
        <taxon>campanulids</taxon>
        <taxon>Asterales</taxon>
        <taxon>Asteraceae</taxon>
        <taxon>Asteroideae</taxon>
        <taxon>Anthemideae</taxon>
        <taxon>Anthemidinae</taxon>
        <taxon>Tanacetum</taxon>
    </lineage>
</organism>
<feature type="domain" description="CCHC-type" evidence="3">
    <location>
        <begin position="730"/>
        <end position="745"/>
    </location>
</feature>
<dbReference type="Proteomes" id="UP001151760">
    <property type="component" value="Unassembled WGS sequence"/>
</dbReference>
<dbReference type="SUPFAM" id="SSF57756">
    <property type="entry name" value="Retrovirus zinc finger-like domains"/>
    <property type="match status" value="1"/>
</dbReference>
<dbReference type="InterPro" id="IPR001878">
    <property type="entry name" value="Znf_CCHC"/>
</dbReference>
<keyword evidence="1" id="KW-0479">Metal-binding</keyword>
<evidence type="ECO:0000256" key="2">
    <source>
        <dbReference type="SAM" id="MobiDB-lite"/>
    </source>
</evidence>
<dbReference type="PROSITE" id="PS50158">
    <property type="entry name" value="ZF_CCHC"/>
    <property type="match status" value="1"/>
</dbReference>